<sequence length="1260" mass="141319">MSNSSVTVRFEELGNKMRPKLQAIRNSIIHTTKETFSFSVPKESRAVVLFDDGESWISRFEKLGETADINQAIESMTRAVELLPQGHPVLSAVLDRLGHAYERRFRHFGILDDIDKSIEHKKLAIQGVHESHEGLPSWLSNLGNSYGVRFWRLSELSDVDNAIACHTRTVSLTPNGHRYLPGRFRDLGNSHYYRFTKFGYLGDIDQAVEYQTRAVKLTPDWHPSLTSYLNSLETSYEKRFQQLGHLEDSNSAINTKTRAIKLTPEGSRDLPGLLESLGTSYESRFWRLGELADIDKSIELNTRAVALAPENHMSLPGRLNNLANSYRHRFERLGKVEDCNNAIRLASRAVSLTSIDHSGLASMLYNLSIPYGSRFNSLGDLADCEVAIEHGTRAVMLTPEAHSDLPMKLGNLSYLYENRFRRLDNIQDIDTAIDYAIRAVQLAPDGHADLPTWLGQLGTAHHSRFGRLGEVHDIDRAVTCKSRAVMLTSDDHSDMSSRLSNLGTSYIDRFYRLNESRDLDKAIEHGLRAVALAPDGHADLAIWLSNLSGSYSARFKNSTQLEDLQKEIEYAARAVILTSESHSYMSIYLMNLGKSKETRFKQLGDLDDLDTAMEHQTRAIELAPAGHARLPAWLCNLGVSYELRFERLGSPEDLHKAVEYKSHAVKIAPETHATLPFWLFQLANAHIRQFQIRGDLRFMTDAMHSLRKAATSSVGHPKSLLKASRKWGQVASSNFTSDSVEAYAVALNLVPKLIWLGFSVDKRYENLHLIEDLAVEAAAAAINAHDYNLALEWLEQTRSIVWNQMLQLRAPLDQLESIQPMLATRLRHVAYELQSSELSINYPNGVPQSRTFSLEESAQQHRRRAEEYDNILHEIRKLPKFQDFLQPKNILNLAQATRNGPVVIINCDKSRCDALILLPGEREVACVPLPNFSYTKPKKTTESIAHSLGQLNLRGHRMGPRRRPFSSDENEESGTYERILAELWDDIVKPVLGFLGYMQQAVKGNLPRITWCLTGLLSFLPLHAAGCYDQPDAMLSNYAISSYAPTVGALLTSSPPKSRSGCRILAVSQESTPGHTRLPGTTQELAQIDRHIEYPIRCTRLCDSDVTIEAVLNAMESHDWVHLACHAHQDAHSPSDSGFFLYDGTLNISSIRQRQFQSKGLAFLSACQTAAGDVNLADEGVHLASGMLMAGYPSVIATMWSVMDSDAPLMADKVYGQLLRDGTLHCEDAAQALHYAVAELRDKVGYKEFTRWVPYIHIGS</sequence>
<dbReference type="Pfam" id="PF12770">
    <property type="entry name" value="CHAT"/>
    <property type="match status" value="1"/>
</dbReference>
<gene>
    <name evidence="2" type="ORF">RSOLAG22IIIB_12263</name>
</gene>
<dbReference type="PANTHER" id="PTHR19959:SF119">
    <property type="entry name" value="FUNGAL LIPASE-LIKE DOMAIN-CONTAINING PROTEIN"/>
    <property type="match status" value="1"/>
</dbReference>
<keyword evidence="3" id="KW-1185">Reference proteome</keyword>
<evidence type="ECO:0000259" key="1">
    <source>
        <dbReference type="Pfam" id="PF12770"/>
    </source>
</evidence>
<dbReference type="AlphaFoldDB" id="A0A0K6GCT2"/>
<keyword evidence="2" id="KW-0418">Kinase</keyword>
<reference evidence="2 3" key="1">
    <citation type="submission" date="2015-07" db="EMBL/GenBank/DDBJ databases">
        <authorList>
            <person name="Noorani M."/>
        </authorList>
    </citation>
    <scope>NUCLEOTIDE SEQUENCE [LARGE SCALE GENOMIC DNA]</scope>
    <source>
        <strain evidence="2">BBA 69670</strain>
    </source>
</reference>
<proteinExistence type="predicted"/>
<dbReference type="InterPro" id="IPR024983">
    <property type="entry name" value="CHAT_dom"/>
</dbReference>
<evidence type="ECO:0000313" key="2">
    <source>
        <dbReference type="EMBL" id="CUA76413.1"/>
    </source>
</evidence>
<dbReference type="Proteomes" id="UP000044841">
    <property type="component" value="Unassembled WGS sequence"/>
</dbReference>
<feature type="domain" description="CHAT" evidence="1">
    <location>
        <begin position="978"/>
        <end position="1260"/>
    </location>
</feature>
<protein>
    <submittedName>
        <fullName evidence="2">Serine/threonine-protein kinase TOR1</fullName>
    </submittedName>
</protein>
<accession>A0A0K6GCT2</accession>
<dbReference type="PANTHER" id="PTHR19959">
    <property type="entry name" value="KINESIN LIGHT CHAIN"/>
    <property type="match status" value="1"/>
</dbReference>
<dbReference type="SUPFAM" id="SSF81901">
    <property type="entry name" value="HCP-like"/>
    <property type="match status" value="2"/>
</dbReference>
<dbReference type="InterPro" id="IPR011990">
    <property type="entry name" value="TPR-like_helical_dom_sf"/>
</dbReference>
<name>A0A0K6GCT2_9AGAM</name>
<dbReference type="SUPFAM" id="SSF48452">
    <property type="entry name" value="TPR-like"/>
    <property type="match status" value="1"/>
</dbReference>
<evidence type="ECO:0000313" key="3">
    <source>
        <dbReference type="Proteomes" id="UP000044841"/>
    </source>
</evidence>
<organism evidence="2 3">
    <name type="scientific">Rhizoctonia solani</name>
    <dbReference type="NCBI Taxonomy" id="456999"/>
    <lineage>
        <taxon>Eukaryota</taxon>
        <taxon>Fungi</taxon>
        <taxon>Dikarya</taxon>
        <taxon>Basidiomycota</taxon>
        <taxon>Agaricomycotina</taxon>
        <taxon>Agaricomycetes</taxon>
        <taxon>Cantharellales</taxon>
        <taxon>Ceratobasidiaceae</taxon>
        <taxon>Rhizoctonia</taxon>
    </lineage>
</organism>
<dbReference type="Gene3D" id="1.25.40.10">
    <property type="entry name" value="Tetratricopeptide repeat domain"/>
    <property type="match status" value="3"/>
</dbReference>
<dbReference type="EMBL" id="CYGV01001681">
    <property type="protein sequence ID" value="CUA76413.1"/>
    <property type="molecule type" value="Genomic_DNA"/>
</dbReference>
<dbReference type="GO" id="GO:0016301">
    <property type="term" value="F:kinase activity"/>
    <property type="evidence" value="ECO:0007669"/>
    <property type="project" value="UniProtKB-KW"/>
</dbReference>
<keyword evidence="2" id="KW-0808">Transferase</keyword>